<accession>A0A1I1YA55</accession>
<dbReference type="EMBL" id="FOMR01000009">
    <property type="protein sequence ID" value="SFE16309.1"/>
    <property type="molecule type" value="Genomic_DNA"/>
</dbReference>
<dbReference type="InterPro" id="IPR058592">
    <property type="entry name" value="Gtf3_C"/>
</dbReference>
<protein>
    <submittedName>
        <fullName evidence="5">Glycosyltransferase involved in cell wall bisynthesis</fullName>
    </submittedName>
</protein>
<dbReference type="GO" id="GO:0016757">
    <property type="term" value="F:glycosyltransferase activity"/>
    <property type="evidence" value="ECO:0007669"/>
    <property type="project" value="UniProtKB-KW"/>
</dbReference>
<evidence type="ECO:0000259" key="3">
    <source>
        <dbReference type="Pfam" id="PF13439"/>
    </source>
</evidence>
<reference evidence="6" key="1">
    <citation type="submission" date="2016-10" db="EMBL/GenBank/DDBJ databases">
        <authorList>
            <person name="Varghese N."/>
            <person name="Submissions S."/>
        </authorList>
    </citation>
    <scope>NUCLEOTIDE SEQUENCE [LARGE SCALE GENOMIC DNA]</scope>
    <source>
        <strain evidence="6">DSM 22530</strain>
    </source>
</reference>
<dbReference type="Proteomes" id="UP000199474">
    <property type="component" value="Unassembled WGS sequence"/>
</dbReference>
<dbReference type="Pfam" id="PF26337">
    <property type="entry name" value="Gtf3_C"/>
    <property type="match status" value="1"/>
</dbReference>
<gene>
    <name evidence="5" type="ORF">SAMN05216238_10967</name>
</gene>
<evidence type="ECO:0000256" key="2">
    <source>
        <dbReference type="ARBA" id="ARBA00022679"/>
    </source>
</evidence>
<dbReference type="InterPro" id="IPR028098">
    <property type="entry name" value="Glyco_trans_4-like_N"/>
</dbReference>
<dbReference type="RefSeq" id="WP_090086063.1">
    <property type="nucleotide sequence ID" value="NZ_FOMR01000009.1"/>
</dbReference>
<dbReference type="Pfam" id="PF13439">
    <property type="entry name" value="Glyco_transf_4"/>
    <property type="match status" value="1"/>
</dbReference>
<keyword evidence="2 5" id="KW-0808">Transferase</keyword>
<dbReference type="OrthoDB" id="9813214at2"/>
<name>A0A1I1YA55_9BACI</name>
<feature type="domain" description="Glucosyltransferase 3-like C-terminal" evidence="4">
    <location>
        <begin position="262"/>
        <end position="360"/>
    </location>
</feature>
<evidence type="ECO:0000256" key="1">
    <source>
        <dbReference type="ARBA" id="ARBA00022676"/>
    </source>
</evidence>
<proteinExistence type="predicted"/>
<evidence type="ECO:0000259" key="4">
    <source>
        <dbReference type="Pfam" id="PF26337"/>
    </source>
</evidence>
<sequence length="406" mass="46841">MAKKVCIIVAHHPFTDARIFKKEAKSLQKKGYHITMIVPRQSGRLFDIDGTPFRKQFLNKVFTYEGIKVVTYHSESTQKALSTVLSNESVWERHGFNNTLTQLAIQEDADIYHAHEYLSLFAGVGIKRQMKKKKGKDVKLIYDSHELTPDPLDPRYTKERRDLLKQRLLTMLDEVDHVITVSDSIKSWYLSHKPDLPVDVIYNSPPLAQHHKPKTYNSNGLTVGYEGNIVASQGKMEKILCISELCSKELEFEFKIIGGSRYGDSKIPTHLPHQIMLTGWIDYHALPKTMDNVDIGMVDLESVKHSLNQDYALPNKFFSYLNNGVPVVVNKCKEMEEFINRHHCGFVIDKTNATSQDFANAFLSLHQDMNKLQRMSQNARHAMERFYSWEHMENRLFAVYQSLFAT</sequence>
<dbReference type="STRING" id="640948.SAMN05216238_10967"/>
<feature type="domain" description="Glycosyltransferase subfamily 4-like N-terminal" evidence="3">
    <location>
        <begin position="24"/>
        <end position="203"/>
    </location>
</feature>
<dbReference type="SUPFAM" id="SSF53756">
    <property type="entry name" value="UDP-Glycosyltransferase/glycogen phosphorylase"/>
    <property type="match status" value="1"/>
</dbReference>
<organism evidence="5 6">
    <name type="scientific">Lentibacillus persicus</name>
    <dbReference type="NCBI Taxonomy" id="640948"/>
    <lineage>
        <taxon>Bacteria</taxon>
        <taxon>Bacillati</taxon>
        <taxon>Bacillota</taxon>
        <taxon>Bacilli</taxon>
        <taxon>Bacillales</taxon>
        <taxon>Bacillaceae</taxon>
        <taxon>Lentibacillus</taxon>
    </lineage>
</organism>
<keyword evidence="6" id="KW-1185">Reference proteome</keyword>
<dbReference type="AlphaFoldDB" id="A0A1I1YA55"/>
<dbReference type="PANTHER" id="PTHR12526">
    <property type="entry name" value="GLYCOSYLTRANSFERASE"/>
    <property type="match status" value="1"/>
</dbReference>
<evidence type="ECO:0000313" key="6">
    <source>
        <dbReference type="Proteomes" id="UP000199474"/>
    </source>
</evidence>
<keyword evidence="1" id="KW-0328">Glycosyltransferase</keyword>
<dbReference type="Gene3D" id="3.40.50.2000">
    <property type="entry name" value="Glycogen Phosphorylase B"/>
    <property type="match status" value="2"/>
</dbReference>
<evidence type="ECO:0000313" key="5">
    <source>
        <dbReference type="EMBL" id="SFE16309.1"/>
    </source>
</evidence>
<dbReference type="PANTHER" id="PTHR12526:SF629">
    <property type="entry name" value="TEICHURONIC ACID BIOSYNTHESIS GLYCOSYLTRANSFERASE TUAH-RELATED"/>
    <property type="match status" value="1"/>
</dbReference>